<proteinExistence type="predicted"/>
<gene>
    <name evidence="2" type="ORF">GCM10010136_11280</name>
</gene>
<dbReference type="PROSITE" id="PS51186">
    <property type="entry name" value="GNAT"/>
    <property type="match status" value="1"/>
</dbReference>
<feature type="domain" description="N-acetyltransferase" evidence="1">
    <location>
        <begin position="5"/>
        <end position="156"/>
    </location>
</feature>
<dbReference type="SUPFAM" id="SSF55729">
    <property type="entry name" value="Acyl-CoA N-acyltransferases (Nat)"/>
    <property type="match status" value="1"/>
</dbReference>
<dbReference type="Proteomes" id="UP000641137">
    <property type="component" value="Unassembled WGS sequence"/>
</dbReference>
<reference evidence="2" key="2">
    <citation type="submission" date="2020-09" db="EMBL/GenBank/DDBJ databases">
        <authorList>
            <person name="Sun Q."/>
            <person name="Kim S."/>
        </authorList>
    </citation>
    <scope>NUCLEOTIDE SEQUENCE</scope>
    <source>
        <strain evidence="2">KCTC 42097</strain>
    </source>
</reference>
<dbReference type="EMBL" id="BMZO01000003">
    <property type="protein sequence ID" value="GHC67324.1"/>
    <property type="molecule type" value="Genomic_DNA"/>
</dbReference>
<dbReference type="Gene3D" id="3.40.630.30">
    <property type="match status" value="1"/>
</dbReference>
<dbReference type="AlphaFoldDB" id="A0A8J3GFJ5"/>
<evidence type="ECO:0000313" key="3">
    <source>
        <dbReference type="Proteomes" id="UP000641137"/>
    </source>
</evidence>
<dbReference type="InterPro" id="IPR000182">
    <property type="entry name" value="GNAT_dom"/>
</dbReference>
<keyword evidence="3" id="KW-1185">Reference proteome</keyword>
<name>A0A8J3GFJ5_9HYPH</name>
<evidence type="ECO:0000259" key="1">
    <source>
        <dbReference type="PROSITE" id="PS51186"/>
    </source>
</evidence>
<dbReference type="GO" id="GO:0016747">
    <property type="term" value="F:acyltransferase activity, transferring groups other than amino-acyl groups"/>
    <property type="evidence" value="ECO:0007669"/>
    <property type="project" value="InterPro"/>
</dbReference>
<accession>A0A8J3GFJ5</accession>
<dbReference type="Pfam" id="PF13527">
    <property type="entry name" value="Acetyltransf_9"/>
    <property type="match status" value="1"/>
</dbReference>
<protein>
    <submittedName>
        <fullName evidence="2">N-acetyltransferase</fullName>
    </submittedName>
</protein>
<organism evidence="2 3">
    <name type="scientific">Limoniibacter endophyticus</name>
    <dbReference type="NCBI Taxonomy" id="1565040"/>
    <lineage>
        <taxon>Bacteria</taxon>
        <taxon>Pseudomonadati</taxon>
        <taxon>Pseudomonadota</taxon>
        <taxon>Alphaproteobacteria</taxon>
        <taxon>Hyphomicrobiales</taxon>
        <taxon>Bartonellaceae</taxon>
        <taxon>Limoniibacter</taxon>
    </lineage>
</organism>
<reference evidence="2" key="1">
    <citation type="journal article" date="2014" name="Int. J. Syst. Evol. Microbiol.">
        <title>Complete genome sequence of Corynebacterium casei LMG S-19264T (=DSM 44701T), isolated from a smear-ripened cheese.</title>
        <authorList>
            <consortium name="US DOE Joint Genome Institute (JGI-PGF)"/>
            <person name="Walter F."/>
            <person name="Albersmeier A."/>
            <person name="Kalinowski J."/>
            <person name="Ruckert C."/>
        </authorList>
    </citation>
    <scope>NUCLEOTIDE SEQUENCE</scope>
    <source>
        <strain evidence="2">KCTC 42097</strain>
    </source>
</reference>
<dbReference type="InterPro" id="IPR016181">
    <property type="entry name" value="Acyl_CoA_acyltransferase"/>
</dbReference>
<sequence length="170" mass="18132">MIAEFNIREAVASDRGAIKALVERAFGIAAEASLVEMLAAEGSIVLELVAEKQGKLLGHVAFSRLVVETGQAQAQAPAVALAPVSVEPDAQACGIGTALITRAHALLEERNETLSIVLGDPDYYGRFGYAHDRAAGFDSDYQCAQLQARVFSDSAPEVGRLVYPRAFDRL</sequence>
<evidence type="ECO:0000313" key="2">
    <source>
        <dbReference type="EMBL" id="GHC67324.1"/>
    </source>
</evidence>
<dbReference type="RefSeq" id="WP_308430491.1">
    <property type="nucleotide sequence ID" value="NZ_BMZO01000003.1"/>
</dbReference>
<comment type="caution">
    <text evidence="2">The sequence shown here is derived from an EMBL/GenBank/DDBJ whole genome shotgun (WGS) entry which is preliminary data.</text>
</comment>